<evidence type="ECO:0000313" key="2">
    <source>
        <dbReference type="Proteomes" id="UP001631993"/>
    </source>
</evidence>
<sequence>MTLGERTDPDTPAYAECPPPGQARAAALVDDFGQLSPILRNWRRQFGHAVTGWAAHVEVDDVEHPSRQVCEDWGPEVRRLALDAGTAAHP</sequence>
<accession>A0ABW9ITE3</accession>
<name>A0ABW9ITE3_STRGJ</name>
<proteinExistence type="predicted"/>
<protein>
    <submittedName>
        <fullName evidence="1">Uncharacterized protein</fullName>
    </submittedName>
</protein>
<dbReference type="Proteomes" id="UP001631993">
    <property type="component" value="Unassembled WGS sequence"/>
</dbReference>
<gene>
    <name evidence="1" type="ORF">ACKI1S_37005</name>
</gene>
<dbReference type="RefSeq" id="WP_369276634.1">
    <property type="nucleotide sequence ID" value="NZ_JBJVND010000029.1"/>
</dbReference>
<reference evidence="1 2" key="1">
    <citation type="submission" date="2024-12" db="EMBL/GenBank/DDBJ databases">
        <title>Forecasting of Potato common scab and diversities of Pathogenic streptomyces spp. in china.</title>
        <authorList>
            <person name="Handique U."/>
            <person name="Wu J."/>
        </authorList>
    </citation>
    <scope>NUCLEOTIDE SEQUENCE [LARGE SCALE GENOMIC DNA]</scope>
    <source>
        <strain evidence="1 2">ZRIMU1585</strain>
    </source>
</reference>
<comment type="caution">
    <text evidence="1">The sequence shown here is derived from an EMBL/GenBank/DDBJ whole genome shotgun (WGS) entry which is preliminary data.</text>
</comment>
<organism evidence="1 2">
    <name type="scientific">Streptomyces galilaeus</name>
    <dbReference type="NCBI Taxonomy" id="33899"/>
    <lineage>
        <taxon>Bacteria</taxon>
        <taxon>Bacillati</taxon>
        <taxon>Actinomycetota</taxon>
        <taxon>Actinomycetes</taxon>
        <taxon>Kitasatosporales</taxon>
        <taxon>Streptomycetaceae</taxon>
        <taxon>Streptomyces</taxon>
    </lineage>
</organism>
<keyword evidence="2" id="KW-1185">Reference proteome</keyword>
<dbReference type="EMBL" id="JBJVNE010000023">
    <property type="protein sequence ID" value="MFM9651740.1"/>
    <property type="molecule type" value="Genomic_DNA"/>
</dbReference>
<evidence type="ECO:0000313" key="1">
    <source>
        <dbReference type="EMBL" id="MFM9651740.1"/>
    </source>
</evidence>